<evidence type="ECO:0000313" key="6">
    <source>
        <dbReference type="Proteomes" id="UP000549971"/>
    </source>
</evidence>
<dbReference type="PRINTS" id="PR00598">
    <property type="entry name" value="HTHMARR"/>
</dbReference>
<keyword evidence="2 5" id="KW-0238">DNA-binding</keyword>
<dbReference type="GO" id="GO:0003677">
    <property type="term" value="F:DNA binding"/>
    <property type="evidence" value="ECO:0007669"/>
    <property type="project" value="UniProtKB-KW"/>
</dbReference>
<dbReference type="PROSITE" id="PS50995">
    <property type="entry name" value="HTH_MARR_2"/>
    <property type="match status" value="1"/>
</dbReference>
<keyword evidence="1" id="KW-0805">Transcription regulation</keyword>
<dbReference type="SUPFAM" id="SSF46785">
    <property type="entry name" value="Winged helix' DNA-binding domain"/>
    <property type="match status" value="1"/>
</dbReference>
<protein>
    <submittedName>
        <fullName evidence="5">DNA-binding MarR family transcriptional regulator</fullName>
    </submittedName>
</protein>
<proteinExistence type="predicted"/>
<dbReference type="RefSeq" id="WP_184802867.1">
    <property type="nucleotide sequence ID" value="NZ_JACHMY010000001.1"/>
</dbReference>
<keyword evidence="6" id="KW-1185">Reference proteome</keyword>
<organism evidence="5 6">
    <name type="scientific">Kribbella italica</name>
    <dbReference type="NCBI Taxonomy" id="1540520"/>
    <lineage>
        <taxon>Bacteria</taxon>
        <taxon>Bacillati</taxon>
        <taxon>Actinomycetota</taxon>
        <taxon>Actinomycetes</taxon>
        <taxon>Propionibacteriales</taxon>
        <taxon>Kribbellaceae</taxon>
        <taxon>Kribbella</taxon>
    </lineage>
</organism>
<accession>A0A7W9JFC1</accession>
<evidence type="ECO:0000256" key="3">
    <source>
        <dbReference type="ARBA" id="ARBA00023163"/>
    </source>
</evidence>
<feature type="domain" description="HTH marR-type" evidence="4">
    <location>
        <begin position="3"/>
        <end position="135"/>
    </location>
</feature>
<dbReference type="GO" id="GO:0006950">
    <property type="term" value="P:response to stress"/>
    <property type="evidence" value="ECO:0007669"/>
    <property type="project" value="TreeGrafter"/>
</dbReference>
<evidence type="ECO:0000313" key="5">
    <source>
        <dbReference type="EMBL" id="MBB5840478.1"/>
    </source>
</evidence>
<comment type="caution">
    <text evidence="5">The sequence shown here is derived from an EMBL/GenBank/DDBJ whole genome shotgun (WGS) entry which is preliminary data.</text>
</comment>
<dbReference type="InterPro" id="IPR039422">
    <property type="entry name" value="MarR/SlyA-like"/>
</dbReference>
<name>A0A7W9JFC1_9ACTN</name>
<dbReference type="InterPro" id="IPR000835">
    <property type="entry name" value="HTH_MarR-typ"/>
</dbReference>
<reference evidence="5 6" key="1">
    <citation type="submission" date="2020-08" db="EMBL/GenBank/DDBJ databases">
        <title>Sequencing the genomes of 1000 actinobacteria strains.</title>
        <authorList>
            <person name="Klenk H.-P."/>
        </authorList>
    </citation>
    <scope>NUCLEOTIDE SEQUENCE [LARGE SCALE GENOMIC DNA]</scope>
    <source>
        <strain evidence="5 6">DSM 28967</strain>
    </source>
</reference>
<dbReference type="InterPro" id="IPR036388">
    <property type="entry name" value="WH-like_DNA-bd_sf"/>
</dbReference>
<evidence type="ECO:0000256" key="2">
    <source>
        <dbReference type="ARBA" id="ARBA00023125"/>
    </source>
</evidence>
<dbReference type="Pfam" id="PF01047">
    <property type="entry name" value="MarR"/>
    <property type="match status" value="1"/>
</dbReference>
<sequence length="137" mass="15193">MERDDLGALLARVVRRLMTAERPLLDAHGLSMWGYSVLTHLAKQPTETQQALAQAIGYDKSRLIPLLDQLAEDGLLVREPDPANRRAHTVRLTPEGRTRLNAAKADIRAMEDDLLSALSATEKRHLLAALPRLAEAE</sequence>
<evidence type="ECO:0000256" key="1">
    <source>
        <dbReference type="ARBA" id="ARBA00023015"/>
    </source>
</evidence>
<dbReference type="EMBL" id="JACHMY010000001">
    <property type="protein sequence ID" value="MBB5840478.1"/>
    <property type="molecule type" value="Genomic_DNA"/>
</dbReference>
<dbReference type="InterPro" id="IPR036390">
    <property type="entry name" value="WH_DNA-bd_sf"/>
</dbReference>
<dbReference type="Proteomes" id="UP000549971">
    <property type="component" value="Unassembled WGS sequence"/>
</dbReference>
<dbReference type="SMART" id="SM00347">
    <property type="entry name" value="HTH_MARR"/>
    <property type="match status" value="1"/>
</dbReference>
<dbReference type="Gene3D" id="1.10.10.10">
    <property type="entry name" value="Winged helix-like DNA-binding domain superfamily/Winged helix DNA-binding domain"/>
    <property type="match status" value="1"/>
</dbReference>
<dbReference type="PANTHER" id="PTHR33164">
    <property type="entry name" value="TRANSCRIPTIONAL REGULATOR, MARR FAMILY"/>
    <property type="match status" value="1"/>
</dbReference>
<evidence type="ECO:0000259" key="4">
    <source>
        <dbReference type="PROSITE" id="PS50995"/>
    </source>
</evidence>
<dbReference type="PANTHER" id="PTHR33164:SF64">
    <property type="entry name" value="TRANSCRIPTIONAL REGULATOR SLYA"/>
    <property type="match status" value="1"/>
</dbReference>
<dbReference type="AlphaFoldDB" id="A0A7W9JFC1"/>
<gene>
    <name evidence="5" type="ORF">HDA39_007212</name>
</gene>
<keyword evidence="3" id="KW-0804">Transcription</keyword>
<dbReference type="GO" id="GO:0003700">
    <property type="term" value="F:DNA-binding transcription factor activity"/>
    <property type="evidence" value="ECO:0007669"/>
    <property type="project" value="InterPro"/>
</dbReference>